<name>H8XUR1_FLAIG</name>
<evidence type="ECO:0000313" key="2">
    <source>
        <dbReference type="EMBL" id="CCG53839.1"/>
    </source>
</evidence>
<dbReference type="eggNOG" id="ENOG502Z967">
    <property type="taxonomic scope" value="Bacteria"/>
</dbReference>
<feature type="domain" description="DUF3298" evidence="1">
    <location>
        <begin position="176"/>
        <end position="248"/>
    </location>
</feature>
<protein>
    <submittedName>
        <fullName evidence="2">Probable lipoprotein</fullName>
    </submittedName>
</protein>
<dbReference type="Gene3D" id="3.30.565.40">
    <property type="entry name" value="Fervidobacterium nodosum Rt17-B1 like"/>
    <property type="match status" value="1"/>
</dbReference>
<keyword evidence="2" id="KW-0449">Lipoprotein</keyword>
<dbReference type="HOGENOM" id="CLU_1080737_0_0_10"/>
<dbReference type="PATRIC" id="fig|1094466.5.peg.1873"/>
<gene>
    <name evidence="2" type="ordered locus">KQS_09530</name>
</gene>
<organism evidence="2 3">
    <name type="scientific">Flavobacterium indicum (strain DSM 17447 / CIP 109464 / GPTSA100-9)</name>
    <dbReference type="NCBI Taxonomy" id="1094466"/>
    <lineage>
        <taxon>Bacteria</taxon>
        <taxon>Pseudomonadati</taxon>
        <taxon>Bacteroidota</taxon>
        <taxon>Flavobacteriia</taxon>
        <taxon>Flavobacteriales</taxon>
        <taxon>Flavobacteriaceae</taxon>
        <taxon>Flavobacterium</taxon>
    </lineage>
</organism>
<dbReference type="Pfam" id="PF11738">
    <property type="entry name" value="DUF3298"/>
    <property type="match status" value="1"/>
</dbReference>
<evidence type="ECO:0000259" key="1">
    <source>
        <dbReference type="Pfam" id="PF11738"/>
    </source>
</evidence>
<reference evidence="3" key="2">
    <citation type="submission" date="2012-03" db="EMBL/GenBank/DDBJ databases">
        <title>Complete genome sequence of Flavobacterium indicum GPTSA100-9T, isolated from warm spring water.</title>
        <authorList>
            <person name="Barbier P."/>
            <person name="Houel A."/>
            <person name="Loux V."/>
            <person name="Poulain J."/>
            <person name="Bernardet J.-F."/>
            <person name="Touchon M."/>
            <person name="Duchaud E."/>
        </authorList>
    </citation>
    <scope>NUCLEOTIDE SEQUENCE [LARGE SCALE GENOMIC DNA]</scope>
    <source>
        <strain evidence="3">DSM 17447 / CIP 109464 / GPTSA100-9</strain>
    </source>
</reference>
<dbReference type="STRING" id="1094466.KQS_09530"/>
<dbReference type="InterPro" id="IPR037126">
    <property type="entry name" value="PdaC/RsiV-like_sf"/>
</dbReference>
<proteinExistence type="predicted"/>
<dbReference type="AlphaFoldDB" id="H8XUR1"/>
<dbReference type="InterPro" id="IPR021729">
    <property type="entry name" value="DUF3298"/>
</dbReference>
<accession>H8XUR1</accession>
<dbReference type="Proteomes" id="UP000007599">
    <property type="component" value="Chromosome I"/>
</dbReference>
<dbReference type="Gene3D" id="3.90.640.20">
    <property type="entry name" value="Heat-shock cognate protein, ATPase"/>
    <property type="match status" value="1"/>
</dbReference>
<reference evidence="2 3" key="1">
    <citation type="journal article" date="2012" name="J. Bacteriol.">
        <title>Complete Genome Sequence of Flavobacterium indicum GPSTA100-9T, Isolated from Warm Spring Water.</title>
        <authorList>
            <person name="Barbier P."/>
            <person name="Houel A."/>
            <person name="Loux V."/>
            <person name="Poulain J."/>
            <person name="Bernardet J.F."/>
            <person name="Touchon M."/>
            <person name="Duchaud E."/>
        </authorList>
    </citation>
    <scope>NUCLEOTIDE SEQUENCE [LARGE SCALE GENOMIC DNA]</scope>
    <source>
        <strain evidence="3">DSM 17447 / CIP 109464 / GPTSA100-9</strain>
    </source>
</reference>
<sequence>MQSEMLVMKRFLILLFLSILILPFANCTQKIVFERKQYNSSYPSKLTSDYNSANIKMEVVEAKNSDSINKIIFENIKEISSFIDNKKVTINNYNDIAKSFIASYKDVKNQVPNDKLRSWEYHIESNIEYETEDFVNIVINYYTSYGELEGFAEKRSLIFDKISGNQLKKADVFVNIPRLTQLVEMKFRSKYKILTYKSYNDQGFCMENNRFKLADNFIYNIDGITFFYNLNEIAPYERGHFEVFMSYDELDKYLQVK</sequence>
<keyword evidence="3" id="KW-1185">Reference proteome</keyword>
<dbReference type="KEGG" id="fin:KQS_09530"/>
<dbReference type="EMBL" id="HE774682">
    <property type="protein sequence ID" value="CCG53839.1"/>
    <property type="molecule type" value="Genomic_DNA"/>
</dbReference>
<evidence type="ECO:0000313" key="3">
    <source>
        <dbReference type="Proteomes" id="UP000007599"/>
    </source>
</evidence>